<dbReference type="SMART" id="SM00249">
    <property type="entry name" value="PHD"/>
    <property type="match status" value="2"/>
</dbReference>
<organism evidence="10 11">
    <name type="scientific">Trichinella nativa</name>
    <dbReference type="NCBI Taxonomy" id="6335"/>
    <lineage>
        <taxon>Eukaryota</taxon>
        <taxon>Metazoa</taxon>
        <taxon>Ecdysozoa</taxon>
        <taxon>Nematoda</taxon>
        <taxon>Enoplea</taxon>
        <taxon>Dorylaimia</taxon>
        <taxon>Trichinellida</taxon>
        <taxon>Trichinellidae</taxon>
        <taxon>Trichinella</taxon>
    </lineage>
</organism>
<sequence length="698" mass="80550">MMWFFGYQYPENHKTLLISLAMEFTLSPSEEEFVNFPDYIATIDNDMWKEHGYVKVVAPEKWRKSIVYDKTAIDNMTLEKINTQVLSGKKGVYNLENIQKDGTMSVTQFEKSVALHNRKILLKPNMDTVKSYEKMFWDKVTKGNLMYATDKLCSLFDENINLWNISKLGTFLDKIVSFNGVTKPYLYFGMMKSMFAWHTEDMDLPSINYLHYGYPKFWYVIPSAYKNDFDWLVSQYFPATALECDGFMRHKNIIFSHSKISSAGIPVRQVVQLPGEFILTYPGAYHSGFNLGYNCAEAVNFAMKSWIDYSLKVKFCLCGHLTVRFDMVTVLDKLYRSGEINLEEMEKYYFENKSTLHPGNSKLVPYLQSTEPAVEKMETDSEDYCVICRFFINGEQFFLQGRIPRDGTCVLSALHFGDSVDVTKKLDKLLCCSRCHVRVHARCYRCTDLSDDSDLAGWLCDVCKYQKGKVVCNLCGTSDSALLEYKKNKFCHVQCALLSQNVRFVCPSLHGGKKMIFQKRPLRGRCDYCDENKGTLIRCSEENCNAIFHLHCGRRLGVKYEVADFLTNSKGIHITCEAHSTKFESFVNRRVIVEMSHDHKEMGYVEDEYESILYLVDFEDGCYSDVLDDDIVSCDCPNRNEKDHIHGVGARVVLNWIDGKSYRVILRKASNEMCYSVMLEKTNSVIHVTRSDFTLAPE</sequence>
<evidence type="ECO:0000256" key="4">
    <source>
        <dbReference type="ARBA" id="ARBA00022771"/>
    </source>
</evidence>
<dbReference type="InterPro" id="IPR001965">
    <property type="entry name" value="Znf_PHD"/>
</dbReference>
<evidence type="ECO:0000256" key="5">
    <source>
        <dbReference type="ARBA" id="ARBA00022833"/>
    </source>
</evidence>
<dbReference type="InterPro" id="IPR003347">
    <property type="entry name" value="JmjC_dom"/>
</dbReference>
<comment type="catalytic activity">
    <reaction evidence="6">
        <text>N(6),N(6),N(6)-trimethyl-L-lysyl(9)-[histone H3] + 2 2-oxoglutarate + 2 O2 = N(6)-methyl-L-lysyl(9)-[histone H3] + 2 formaldehyde + 2 succinate + 2 CO2</text>
        <dbReference type="Rhea" id="RHEA:60200"/>
        <dbReference type="Rhea" id="RHEA-COMP:15538"/>
        <dbReference type="Rhea" id="RHEA-COMP:15542"/>
        <dbReference type="ChEBI" id="CHEBI:15379"/>
        <dbReference type="ChEBI" id="CHEBI:16526"/>
        <dbReference type="ChEBI" id="CHEBI:16810"/>
        <dbReference type="ChEBI" id="CHEBI:16842"/>
        <dbReference type="ChEBI" id="CHEBI:30031"/>
        <dbReference type="ChEBI" id="CHEBI:61929"/>
        <dbReference type="ChEBI" id="CHEBI:61961"/>
        <dbReference type="EC" id="1.14.11.66"/>
    </reaction>
</comment>
<gene>
    <name evidence="10" type="primary">KDM4E</name>
    <name evidence="10" type="ORF">T02_2193</name>
</gene>
<dbReference type="AlphaFoldDB" id="A0A0V1LJM7"/>
<dbReference type="CDD" id="cd15571">
    <property type="entry name" value="ePHD"/>
    <property type="match status" value="1"/>
</dbReference>
<dbReference type="STRING" id="6335.A0A0V1LJM7"/>
<dbReference type="PROSITE" id="PS51805">
    <property type="entry name" value="EPHD"/>
    <property type="match status" value="1"/>
</dbReference>
<dbReference type="PROSITE" id="PS51184">
    <property type="entry name" value="JMJC"/>
    <property type="match status" value="1"/>
</dbReference>
<dbReference type="PROSITE" id="PS51183">
    <property type="entry name" value="JMJN"/>
    <property type="match status" value="1"/>
</dbReference>
<dbReference type="SMART" id="SM00558">
    <property type="entry name" value="JmjC"/>
    <property type="match status" value="1"/>
</dbReference>
<feature type="domain" description="PHD-type" evidence="9">
    <location>
        <begin position="469"/>
        <end position="580"/>
    </location>
</feature>
<evidence type="ECO:0000313" key="10">
    <source>
        <dbReference type="EMBL" id="KRZ59713.1"/>
    </source>
</evidence>
<dbReference type="OrthoDB" id="9547406at2759"/>
<dbReference type="SUPFAM" id="SSF51197">
    <property type="entry name" value="Clavaminate synthase-like"/>
    <property type="match status" value="1"/>
</dbReference>
<dbReference type="GO" id="GO:0000785">
    <property type="term" value="C:chromatin"/>
    <property type="evidence" value="ECO:0007669"/>
    <property type="project" value="TreeGrafter"/>
</dbReference>
<dbReference type="Proteomes" id="UP000054721">
    <property type="component" value="Unassembled WGS sequence"/>
</dbReference>
<proteinExistence type="inferred from homology"/>
<feature type="domain" description="JmjC" evidence="8">
    <location>
        <begin position="157"/>
        <end position="318"/>
    </location>
</feature>
<dbReference type="GO" id="GO:0010468">
    <property type="term" value="P:regulation of gene expression"/>
    <property type="evidence" value="ECO:0007669"/>
    <property type="project" value="TreeGrafter"/>
</dbReference>
<dbReference type="SMART" id="SM00545">
    <property type="entry name" value="JmjN"/>
    <property type="match status" value="1"/>
</dbReference>
<name>A0A0V1LJM7_9BILA</name>
<dbReference type="Pfam" id="PF02373">
    <property type="entry name" value="JmjC"/>
    <property type="match status" value="1"/>
</dbReference>
<evidence type="ECO:0000256" key="2">
    <source>
        <dbReference type="ARBA" id="ARBA00012900"/>
    </source>
</evidence>
<dbReference type="Gene3D" id="3.30.40.10">
    <property type="entry name" value="Zinc/RING finger domain, C3HC4 (zinc finger)"/>
    <property type="match status" value="2"/>
</dbReference>
<dbReference type="InterPro" id="IPR003349">
    <property type="entry name" value="JmjN"/>
</dbReference>
<evidence type="ECO:0000256" key="3">
    <source>
        <dbReference type="ARBA" id="ARBA00022723"/>
    </source>
</evidence>
<dbReference type="GO" id="GO:0051864">
    <property type="term" value="F:histone H3K36 demethylase activity"/>
    <property type="evidence" value="ECO:0007669"/>
    <property type="project" value="TreeGrafter"/>
</dbReference>
<evidence type="ECO:0000256" key="6">
    <source>
        <dbReference type="ARBA" id="ARBA00049349"/>
    </source>
</evidence>
<dbReference type="InterPro" id="IPR034732">
    <property type="entry name" value="EPHD"/>
</dbReference>
<evidence type="ECO:0000259" key="7">
    <source>
        <dbReference type="PROSITE" id="PS51183"/>
    </source>
</evidence>
<evidence type="ECO:0000259" key="9">
    <source>
        <dbReference type="PROSITE" id="PS51805"/>
    </source>
</evidence>
<protein>
    <recommendedName>
        <fullName evidence="2">[histone H3]-trimethyl-L-lysine(9) demethylase</fullName>
        <ecNumber evidence="2">1.14.11.66</ecNumber>
    </recommendedName>
</protein>
<dbReference type="GO" id="GO:0005634">
    <property type="term" value="C:nucleus"/>
    <property type="evidence" value="ECO:0007669"/>
    <property type="project" value="TreeGrafter"/>
</dbReference>
<dbReference type="EMBL" id="JYDW01000038">
    <property type="protein sequence ID" value="KRZ59713.1"/>
    <property type="molecule type" value="Genomic_DNA"/>
</dbReference>
<dbReference type="GO" id="GO:0008270">
    <property type="term" value="F:zinc ion binding"/>
    <property type="evidence" value="ECO:0007669"/>
    <property type="project" value="UniProtKB-KW"/>
</dbReference>
<dbReference type="GO" id="GO:0140684">
    <property type="term" value="F:histone H3K9me2/H3K9me3 demethylase activity"/>
    <property type="evidence" value="ECO:0007669"/>
    <property type="project" value="UniProtKB-EC"/>
</dbReference>
<dbReference type="InterPro" id="IPR013083">
    <property type="entry name" value="Znf_RING/FYVE/PHD"/>
</dbReference>
<evidence type="ECO:0000313" key="11">
    <source>
        <dbReference type="Proteomes" id="UP000054721"/>
    </source>
</evidence>
<keyword evidence="11" id="KW-1185">Reference proteome</keyword>
<dbReference type="PANTHER" id="PTHR10694">
    <property type="entry name" value="LYSINE-SPECIFIC DEMETHYLASE"/>
    <property type="match status" value="1"/>
</dbReference>
<accession>A0A0V1LJM7</accession>
<dbReference type="PANTHER" id="PTHR10694:SF7">
    <property type="entry name" value="[HISTONE H3]-TRIMETHYL-L-LYSINE(9) DEMETHYLASE"/>
    <property type="match status" value="1"/>
</dbReference>
<feature type="domain" description="JmjN" evidence="7">
    <location>
        <begin position="23"/>
        <end position="65"/>
    </location>
</feature>
<dbReference type="EC" id="1.14.11.66" evidence="2"/>
<evidence type="ECO:0000256" key="1">
    <source>
        <dbReference type="ARBA" id="ARBA00009711"/>
    </source>
</evidence>
<keyword evidence="4" id="KW-0863">Zinc-finger</keyword>
<dbReference type="Gene3D" id="2.30.30.140">
    <property type="match status" value="1"/>
</dbReference>
<keyword evidence="5" id="KW-0862">Zinc</keyword>
<reference evidence="10 11" key="1">
    <citation type="submission" date="2015-05" db="EMBL/GenBank/DDBJ databases">
        <title>Evolution of Trichinella species and genotypes.</title>
        <authorList>
            <person name="Korhonen P.K."/>
            <person name="Edoardo P."/>
            <person name="Giuseppe L.R."/>
            <person name="Gasser R.B."/>
        </authorList>
    </citation>
    <scope>NUCLEOTIDE SEQUENCE [LARGE SCALE GENOMIC DNA]</scope>
    <source>
        <strain evidence="10">ISS10</strain>
    </source>
</reference>
<dbReference type="Pfam" id="PF13832">
    <property type="entry name" value="zf-HC5HC2H_2"/>
    <property type="match status" value="1"/>
</dbReference>
<dbReference type="Gene3D" id="3.10.330.70">
    <property type="match status" value="1"/>
</dbReference>
<dbReference type="Gene3D" id="2.60.120.650">
    <property type="entry name" value="Cupin"/>
    <property type="match status" value="1"/>
</dbReference>
<keyword evidence="3" id="KW-0479">Metal-binding</keyword>
<comment type="similarity">
    <text evidence="1">Belongs to the JHDM3 histone demethylase family.</text>
</comment>
<evidence type="ECO:0000259" key="8">
    <source>
        <dbReference type="PROSITE" id="PS51184"/>
    </source>
</evidence>
<comment type="caution">
    <text evidence="10">The sequence shown here is derived from an EMBL/GenBank/DDBJ whole genome shotgun (WGS) entry which is preliminary data.</text>
</comment>